<dbReference type="InterPro" id="IPR002104">
    <property type="entry name" value="Integrase_catalytic"/>
</dbReference>
<evidence type="ECO:0000313" key="4">
    <source>
        <dbReference type="Proteomes" id="UP000190973"/>
    </source>
</evidence>
<keyword evidence="1" id="KW-0233">DNA recombination</keyword>
<dbReference type="InterPro" id="IPR011010">
    <property type="entry name" value="DNA_brk_join_enz"/>
</dbReference>
<evidence type="ECO:0000259" key="2">
    <source>
        <dbReference type="PROSITE" id="PS51898"/>
    </source>
</evidence>
<dbReference type="CDD" id="cd00397">
    <property type="entry name" value="DNA_BRE_C"/>
    <property type="match status" value="1"/>
</dbReference>
<dbReference type="PANTHER" id="PTHR30349">
    <property type="entry name" value="PHAGE INTEGRASE-RELATED"/>
    <property type="match status" value="1"/>
</dbReference>
<dbReference type="Proteomes" id="UP000190973">
    <property type="component" value="Unassembled WGS sequence"/>
</dbReference>
<evidence type="ECO:0000256" key="1">
    <source>
        <dbReference type="ARBA" id="ARBA00023172"/>
    </source>
</evidence>
<name>A0A1S8SEK2_CLOBE</name>
<evidence type="ECO:0000313" key="3">
    <source>
        <dbReference type="EMBL" id="OOM63951.1"/>
    </source>
</evidence>
<dbReference type="AlphaFoldDB" id="A0A1S8SEK2"/>
<dbReference type="SUPFAM" id="SSF56349">
    <property type="entry name" value="DNA breaking-rejoining enzymes"/>
    <property type="match status" value="1"/>
</dbReference>
<dbReference type="GO" id="GO:0006310">
    <property type="term" value="P:DNA recombination"/>
    <property type="evidence" value="ECO:0007669"/>
    <property type="project" value="UniProtKB-KW"/>
</dbReference>
<feature type="domain" description="Tyr recombinase" evidence="2">
    <location>
        <begin position="28"/>
        <end position="211"/>
    </location>
</feature>
<dbReference type="GO" id="GO:0015074">
    <property type="term" value="P:DNA integration"/>
    <property type="evidence" value="ECO:0007669"/>
    <property type="project" value="InterPro"/>
</dbReference>
<dbReference type="PANTHER" id="PTHR30349:SF64">
    <property type="entry name" value="PROPHAGE INTEGRASE INTD-RELATED"/>
    <property type="match status" value="1"/>
</dbReference>
<dbReference type="Pfam" id="PF00589">
    <property type="entry name" value="Phage_integrase"/>
    <property type="match status" value="1"/>
</dbReference>
<reference evidence="3 4" key="1">
    <citation type="submission" date="2016-05" db="EMBL/GenBank/DDBJ databases">
        <title>Microbial solvent formation.</title>
        <authorList>
            <person name="Poehlein A."/>
            <person name="Montoya Solano J.D."/>
            <person name="Flitsch S."/>
            <person name="Krabben P."/>
            <person name="Duerre P."/>
            <person name="Daniel R."/>
        </authorList>
    </citation>
    <scope>NUCLEOTIDE SEQUENCE [LARGE SCALE GENOMIC DNA]</scope>
    <source>
        <strain evidence="3 4">DSM 53</strain>
    </source>
</reference>
<dbReference type="InterPro" id="IPR013762">
    <property type="entry name" value="Integrase-like_cat_sf"/>
</dbReference>
<dbReference type="GO" id="GO:0003677">
    <property type="term" value="F:DNA binding"/>
    <property type="evidence" value="ECO:0007669"/>
    <property type="project" value="InterPro"/>
</dbReference>
<comment type="caution">
    <text evidence="3">The sequence shown here is derived from an EMBL/GenBank/DDBJ whole genome shotgun (WGS) entry which is preliminary data.</text>
</comment>
<dbReference type="PROSITE" id="PS51898">
    <property type="entry name" value="TYR_RECOMBINASE"/>
    <property type="match status" value="1"/>
</dbReference>
<dbReference type="InterPro" id="IPR050090">
    <property type="entry name" value="Tyrosine_recombinase_XerCD"/>
</dbReference>
<sequence length="221" mass="25974">MFFNYCAEKKYIKKNPVDKLNFVKAKRKMKNEITDQEFKELIKVINVTIYSEYRDYVVINLIFDTGMRLRKTLNLKLENIDIESKTILIPAEINKGKKDRYVFFSNTMATELRKWIQYKDRYSKSDYLFPTKGGNIITASGFGRNFRMYLNKASITKQITAHCLRINFAKRFLLSGGDIFMLSKILGNSSVTVTEQAYLDVTMTDIRKSYFKFSPLENMKE</sequence>
<dbReference type="RefSeq" id="WP_347401480.1">
    <property type="nucleotide sequence ID" value="NZ_JABTAE010000001.1"/>
</dbReference>
<dbReference type="EMBL" id="LZZI01000008">
    <property type="protein sequence ID" value="OOM63951.1"/>
    <property type="molecule type" value="Genomic_DNA"/>
</dbReference>
<organism evidence="3 4">
    <name type="scientific">Clostridium beijerinckii</name>
    <name type="common">Clostridium MP</name>
    <dbReference type="NCBI Taxonomy" id="1520"/>
    <lineage>
        <taxon>Bacteria</taxon>
        <taxon>Bacillati</taxon>
        <taxon>Bacillota</taxon>
        <taxon>Clostridia</taxon>
        <taxon>Eubacteriales</taxon>
        <taxon>Clostridiaceae</taxon>
        <taxon>Clostridium</taxon>
    </lineage>
</organism>
<gene>
    <name evidence="3" type="primary">xerC_1</name>
    <name evidence="3" type="ORF">CLBCK_07630</name>
</gene>
<proteinExistence type="predicted"/>
<dbReference type="Gene3D" id="1.10.443.10">
    <property type="entry name" value="Intergrase catalytic core"/>
    <property type="match status" value="1"/>
</dbReference>
<protein>
    <submittedName>
        <fullName evidence="3">Tyrosine recombinase XerC</fullName>
    </submittedName>
</protein>
<accession>A0A1S8SEK2</accession>